<evidence type="ECO:0000313" key="1">
    <source>
        <dbReference type="EMBL" id="NQE33811.1"/>
    </source>
</evidence>
<dbReference type="InterPro" id="IPR054637">
    <property type="entry name" value="Asr1405_Asl0597-like"/>
</dbReference>
<protein>
    <submittedName>
        <fullName evidence="1">Uncharacterized protein</fullName>
    </submittedName>
</protein>
<accession>A0ABX2CTZ5</accession>
<name>A0ABX2CTZ5_9CYAN</name>
<reference evidence="1 2" key="1">
    <citation type="journal article" date="2020" name="Sci. Rep.">
        <title>A novel cyanobacterial geosmin producer, revising GeoA distribution and dispersion patterns in Bacteria.</title>
        <authorList>
            <person name="Churro C."/>
            <person name="Semedo-Aguiar A.P."/>
            <person name="Silva A.D."/>
            <person name="Pereira-Leal J.B."/>
            <person name="Leite R.B."/>
        </authorList>
    </citation>
    <scope>NUCLEOTIDE SEQUENCE [LARGE SCALE GENOMIC DNA]</scope>
    <source>
        <strain evidence="1 2">IPMA8</strain>
    </source>
</reference>
<proteinExistence type="predicted"/>
<dbReference type="EMBL" id="SRRZ01000020">
    <property type="protein sequence ID" value="NQE33811.1"/>
    <property type="molecule type" value="Genomic_DNA"/>
</dbReference>
<keyword evidence="2" id="KW-1185">Reference proteome</keyword>
<dbReference type="RefSeq" id="WP_172186477.1">
    <property type="nucleotide sequence ID" value="NZ_CAWPPK010000113.1"/>
</dbReference>
<evidence type="ECO:0000313" key="2">
    <source>
        <dbReference type="Proteomes" id="UP000702425"/>
    </source>
</evidence>
<dbReference type="Proteomes" id="UP000702425">
    <property type="component" value="Unassembled WGS sequence"/>
</dbReference>
<organism evidence="1 2">
    <name type="scientific">Microcoleus asticus IPMA8</name>
    <dbReference type="NCBI Taxonomy" id="2563858"/>
    <lineage>
        <taxon>Bacteria</taxon>
        <taxon>Bacillati</taxon>
        <taxon>Cyanobacteriota</taxon>
        <taxon>Cyanophyceae</taxon>
        <taxon>Oscillatoriophycideae</taxon>
        <taxon>Oscillatoriales</taxon>
        <taxon>Microcoleaceae</taxon>
        <taxon>Microcoleus</taxon>
        <taxon>Microcoleus asticus</taxon>
    </lineage>
</organism>
<sequence length="81" mass="9410">MNPADPELEVCDIVQVSWLDRWQVYKRLQELEIPCWCAVDQPLRAKVNTVKQAAQLTSVLRQVSAPRGELVQWLECCWQIS</sequence>
<comment type="caution">
    <text evidence="1">The sequence shown here is derived from an EMBL/GenBank/DDBJ whole genome shotgun (WGS) entry which is preliminary data.</text>
</comment>
<dbReference type="NCBIfam" id="NF045598">
    <property type="entry name" value="asr1405_asl0597"/>
    <property type="match status" value="1"/>
</dbReference>
<gene>
    <name evidence="1" type="ORF">E5S67_01532</name>
</gene>